<dbReference type="NCBIfam" id="NF000940">
    <property type="entry name" value="PRK00094.1-2"/>
    <property type="match status" value="1"/>
</dbReference>
<dbReference type="GO" id="GO:0005829">
    <property type="term" value="C:cytosol"/>
    <property type="evidence" value="ECO:0007669"/>
    <property type="project" value="TreeGrafter"/>
</dbReference>
<comment type="subcellular location">
    <subcellularLocation>
        <location evidence="7">Cytoplasm</location>
    </subcellularLocation>
</comment>
<keyword evidence="16" id="KW-1185">Reference proteome</keyword>
<keyword evidence="7" id="KW-0547">Nucleotide-binding</keyword>
<dbReference type="GO" id="GO:0046168">
    <property type="term" value="P:glycerol-3-phosphate catabolic process"/>
    <property type="evidence" value="ECO:0007669"/>
    <property type="project" value="InterPro"/>
</dbReference>
<feature type="binding site" evidence="7">
    <location>
        <position position="264"/>
    </location>
    <ligand>
        <name>sn-glycerol 3-phosphate</name>
        <dbReference type="ChEBI" id="CHEBI:57597"/>
    </ligand>
</feature>
<dbReference type="RefSeq" id="WP_222578908.1">
    <property type="nucleotide sequence ID" value="NZ_JAHVHU010000005.1"/>
</dbReference>
<evidence type="ECO:0000256" key="4">
    <source>
        <dbReference type="ARBA" id="ARBA00023098"/>
    </source>
</evidence>
<sequence length="344" mass="37815">MNNQIGVIGSGNFGTAISVLLAHNTGVLLYARNKQVSETINRTHSHMGWTLPTRIKAISDLEEICQRCSVLFIAIPSFEFPNLARAMSPFLTPQHIVIHGVKGFALRDEQNRNYQITPHEGFPVRTMSEVLKSETNVIRIGCLSGPNLSKELLKRLPAASVIASAYDEVIVTAQNLLNQNKFKLYRSQHLKGTEIAGALKNIVAIASGMINGQNLGKNLESIVITKGLREMLIIGQSLDIAPDAFLGLAGIGDLIATSTAKSSRNYSFGYTIGQSDNIARALDETRDLVEGIGTTEIIFNYIRKANLTCPVIHMVYDVIFNKMEVQTAVDHIYAHNTTFDVDFL</sequence>
<evidence type="ECO:0000313" key="16">
    <source>
        <dbReference type="Proteomes" id="UP000753961"/>
    </source>
</evidence>
<comment type="function">
    <text evidence="7">Catalyzes the reduction of the glycolytic intermediate dihydroxyacetone phosphate (DHAP) to sn-glycerol 3-phosphate (G3P), the key precursor for phospholipid synthesis.</text>
</comment>
<evidence type="ECO:0000256" key="2">
    <source>
        <dbReference type="ARBA" id="ARBA00022516"/>
    </source>
</evidence>
<dbReference type="NCBIfam" id="NF000942">
    <property type="entry name" value="PRK00094.1-4"/>
    <property type="match status" value="1"/>
</dbReference>
<keyword evidence="7" id="KW-0963">Cytoplasm</keyword>
<keyword evidence="2 7" id="KW-0444">Lipid biosynthesis</keyword>
<dbReference type="Gene3D" id="1.10.1040.10">
    <property type="entry name" value="N-(1-d-carboxylethyl)-l-norvaline Dehydrogenase, domain 2"/>
    <property type="match status" value="1"/>
</dbReference>
<dbReference type="SUPFAM" id="SSF51735">
    <property type="entry name" value="NAD(P)-binding Rossmann-fold domains"/>
    <property type="match status" value="1"/>
</dbReference>
<keyword evidence="3 7" id="KW-0560">Oxidoreductase</keyword>
<dbReference type="GO" id="GO:0046167">
    <property type="term" value="P:glycerol-3-phosphate biosynthetic process"/>
    <property type="evidence" value="ECO:0007669"/>
    <property type="project" value="UniProtKB-UniRule"/>
</dbReference>
<evidence type="ECO:0000256" key="1">
    <source>
        <dbReference type="ARBA" id="ARBA00011009"/>
    </source>
</evidence>
<evidence type="ECO:0000259" key="14">
    <source>
        <dbReference type="Pfam" id="PF07479"/>
    </source>
</evidence>
<reference evidence="15" key="1">
    <citation type="submission" date="2021-06" db="EMBL/GenBank/DDBJ databases">
        <title>44 bacteria genomes isolated from Dapeng, Shenzhen.</title>
        <authorList>
            <person name="Zheng W."/>
            <person name="Yu S."/>
            <person name="Huang Y."/>
        </authorList>
    </citation>
    <scope>NUCLEOTIDE SEQUENCE</scope>
    <source>
        <strain evidence="15">DP5N28-2</strain>
    </source>
</reference>
<keyword evidence="6 7" id="KW-1208">Phospholipid metabolism</keyword>
<evidence type="ECO:0000256" key="5">
    <source>
        <dbReference type="ARBA" id="ARBA00023209"/>
    </source>
</evidence>
<dbReference type="PANTHER" id="PTHR11728">
    <property type="entry name" value="GLYCEROL-3-PHOSPHATE DEHYDROGENASE"/>
    <property type="match status" value="1"/>
</dbReference>
<dbReference type="InterPro" id="IPR008927">
    <property type="entry name" value="6-PGluconate_DH-like_C_sf"/>
</dbReference>
<dbReference type="Pfam" id="PF01210">
    <property type="entry name" value="NAD_Gly3P_dh_N"/>
    <property type="match status" value="1"/>
</dbReference>
<keyword evidence="5 7" id="KW-0594">Phospholipid biosynthesis</keyword>
<evidence type="ECO:0000256" key="3">
    <source>
        <dbReference type="ARBA" id="ARBA00023002"/>
    </source>
</evidence>
<evidence type="ECO:0000256" key="7">
    <source>
        <dbReference type="HAMAP-Rule" id="MF_00394"/>
    </source>
</evidence>
<comment type="catalytic activity">
    <reaction evidence="7 12">
        <text>sn-glycerol 3-phosphate + NADP(+) = dihydroxyacetone phosphate + NADPH + H(+)</text>
        <dbReference type="Rhea" id="RHEA:11096"/>
        <dbReference type="ChEBI" id="CHEBI:15378"/>
        <dbReference type="ChEBI" id="CHEBI:57597"/>
        <dbReference type="ChEBI" id="CHEBI:57642"/>
        <dbReference type="ChEBI" id="CHEBI:57783"/>
        <dbReference type="ChEBI" id="CHEBI:58349"/>
        <dbReference type="EC" id="1.1.1.94"/>
    </reaction>
</comment>
<feature type="domain" description="Glycerol-3-phosphate dehydrogenase NAD-dependent N-terminal" evidence="13">
    <location>
        <begin position="4"/>
        <end position="167"/>
    </location>
</feature>
<feature type="binding site" evidence="7">
    <location>
        <position position="13"/>
    </location>
    <ligand>
        <name>NADPH</name>
        <dbReference type="ChEBI" id="CHEBI:57783"/>
    </ligand>
</feature>
<feature type="binding site" evidence="7">
    <location>
        <position position="253"/>
    </location>
    <ligand>
        <name>sn-glycerol 3-phosphate</name>
        <dbReference type="ChEBI" id="CHEBI:57597"/>
    </ligand>
</feature>
<feature type="binding site" evidence="7">
    <location>
        <position position="102"/>
    </location>
    <ligand>
        <name>NADPH</name>
        <dbReference type="ChEBI" id="CHEBI:57783"/>
    </ligand>
</feature>
<feature type="binding site" evidence="7">
    <location>
        <position position="149"/>
    </location>
    <ligand>
        <name>NADPH</name>
        <dbReference type="ChEBI" id="CHEBI:57783"/>
    </ligand>
</feature>
<dbReference type="GO" id="GO:0008654">
    <property type="term" value="P:phospholipid biosynthetic process"/>
    <property type="evidence" value="ECO:0007669"/>
    <property type="project" value="UniProtKB-KW"/>
</dbReference>
<evidence type="ECO:0000256" key="12">
    <source>
        <dbReference type="RuleBase" id="RU000439"/>
    </source>
</evidence>
<dbReference type="PANTHER" id="PTHR11728:SF1">
    <property type="entry name" value="GLYCEROL-3-PHOSPHATE DEHYDROGENASE [NAD(+)] 2, CHLOROPLASTIC"/>
    <property type="match status" value="1"/>
</dbReference>
<evidence type="ECO:0000256" key="10">
    <source>
        <dbReference type="PIRSR" id="PIRSR000114-3"/>
    </source>
</evidence>
<feature type="binding site" evidence="7">
    <location>
        <position position="263"/>
    </location>
    <ligand>
        <name>sn-glycerol 3-phosphate</name>
        <dbReference type="ChEBI" id="CHEBI:57597"/>
    </ligand>
</feature>
<dbReference type="PROSITE" id="PS00957">
    <property type="entry name" value="NAD_G3PDH"/>
    <property type="match status" value="1"/>
</dbReference>
<feature type="binding site" evidence="7">
    <location>
        <position position="102"/>
    </location>
    <ligand>
        <name>sn-glycerol 3-phosphate</name>
        <dbReference type="ChEBI" id="CHEBI:57597"/>
    </ligand>
</feature>
<dbReference type="EMBL" id="JAHVHU010000005">
    <property type="protein sequence ID" value="MBY5957384.1"/>
    <property type="molecule type" value="Genomic_DNA"/>
</dbReference>
<dbReference type="Pfam" id="PF07479">
    <property type="entry name" value="NAD_Gly3P_dh_C"/>
    <property type="match status" value="1"/>
</dbReference>
<dbReference type="HAMAP" id="MF_00394">
    <property type="entry name" value="NAD_Glyc3P_dehydrog"/>
    <property type="match status" value="1"/>
</dbReference>
<feature type="binding site" evidence="7">
    <location>
        <position position="288"/>
    </location>
    <ligand>
        <name>NADPH</name>
        <dbReference type="ChEBI" id="CHEBI:57783"/>
    </ligand>
</feature>
<dbReference type="InterPro" id="IPR006109">
    <property type="entry name" value="G3P_DH_NAD-dep_C"/>
</dbReference>
<keyword evidence="7" id="KW-0521">NADP</keyword>
<comment type="catalytic activity">
    <reaction evidence="7">
        <text>sn-glycerol 3-phosphate + NAD(+) = dihydroxyacetone phosphate + NADH + H(+)</text>
        <dbReference type="Rhea" id="RHEA:11092"/>
        <dbReference type="ChEBI" id="CHEBI:15378"/>
        <dbReference type="ChEBI" id="CHEBI:57540"/>
        <dbReference type="ChEBI" id="CHEBI:57597"/>
        <dbReference type="ChEBI" id="CHEBI:57642"/>
        <dbReference type="ChEBI" id="CHEBI:57945"/>
        <dbReference type="EC" id="1.1.1.94"/>
    </reaction>
</comment>
<dbReference type="GO" id="GO:0051287">
    <property type="term" value="F:NAD binding"/>
    <property type="evidence" value="ECO:0007669"/>
    <property type="project" value="InterPro"/>
</dbReference>
<comment type="caution">
    <text evidence="15">The sequence shown here is derived from an EMBL/GenBank/DDBJ whole genome shotgun (WGS) entry which is preliminary data.</text>
</comment>
<dbReference type="GO" id="GO:0006650">
    <property type="term" value="P:glycerophospholipid metabolic process"/>
    <property type="evidence" value="ECO:0007669"/>
    <property type="project" value="UniProtKB-UniRule"/>
</dbReference>
<organism evidence="15 16">
    <name type="scientific">Membranihabitans marinus</name>
    <dbReference type="NCBI Taxonomy" id="1227546"/>
    <lineage>
        <taxon>Bacteria</taxon>
        <taxon>Pseudomonadati</taxon>
        <taxon>Bacteroidota</taxon>
        <taxon>Saprospiria</taxon>
        <taxon>Saprospirales</taxon>
        <taxon>Saprospiraceae</taxon>
        <taxon>Membranihabitans</taxon>
    </lineage>
</organism>
<feature type="binding site" evidence="9">
    <location>
        <position position="102"/>
    </location>
    <ligand>
        <name>substrate</name>
    </ligand>
</feature>
<dbReference type="PIRSF" id="PIRSF000114">
    <property type="entry name" value="Glycerol-3-P_dh"/>
    <property type="match status" value="1"/>
</dbReference>
<feature type="domain" description="Glycerol-3-phosphate dehydrogenase NAD-dependent C-terminal" evidence="14">
    <location>
        <begin position="190"/>
        <end position="329"/>
    </location>
</feature>
<dbReference type="PRINTS" id="PR00077">
    <property type="entry name" value="GPDHDRGNASE"/>
</dbReference>
<feature type="binding site" evidence="7">
    <location>
        <position position="145"/>
    </location>
    <ligand>
        <name>sn-glycerol 3-phosphate</name>
        <dbReference type="ChEBI" id="CHEBI:57597"/>
    </ligand>
</feature>
<evidence type="ECO:0000256" key="6">
    <source>
        <dbReference type="ARBA" id="ARBA00023264"/>
    </source>
</evidence>
<dbReference type="Proteomes" id="UP000753961">
    <property type="component" value="Unassembled WGS sequence"/>
</dbReference>
<accession>A0A953HK63</accession>
<feature type="binding site" evidence="10">
    <location>
        <position position="264"/>
    </location>
    <ligand>
        <name>NAD(+)</name>
        <dbReference type="ChEBI" id="CHEBI:57540"/>
    </ligand>
</feature>
<dbReference type="InterPro" id="IPR011128">
    <property type="entry name" value="G3P_DH_NAD-dep_N"/>
</dbReference>
<feature type="binding site" evidence="7">
    <location>
        <position position="200"/>
    </location>
    <ligand>
        <name>sn-glycerol 3-phosphate</name>
        <dbReference type="ChEBI" id="CHEBI:57597"/>
    </ligand>
</feature>
<dbReference type="EC" id="1.1.1.94" evidence="7"/>
<comment type="similarity">
    <text evidence="1 7 11">Belongs to the NAD-dependent glycerol-3-phosphate dehydrogenase family.</text>
</comment>
<dbReference type="SUPFAM" id="SSF48179">
    <property type="entry name" value="6-phosphogluconate dehydrogenase C-terminal domain-like"/>
    <property type="match status" value="1"/>
</dbReference>
<dbReference type="GO" id="GO:0047952">
    <property type="term" value="F:glycerol-3-phosphate dehydrogenase [NAD(P)+] activity"/>
    <property type="evidence" value="ECO:0007669"/>
    <property type="project" value="UniProtKB-UniRule"/>
</dbReference>
<protein>
    <recommendedName>
        <fullName evidence="7">Glycerol-3-phosphate dehydrogenase [NAD(P)+]</fullName>
        <ecNumber evidence="7">1.1.1.94</ecNumber>
    </recommendedName>
    <alternativeName>
        <fullName evidence="7">NAD(P)(+)-dependent glycerol-3-phosphate dehydrogenase</fullName>
    </alternativeName>
    <alternativeName>
        <fullName evidence="7">NAD(P)H-dependent dihydroxyacetone-phosphate reductase</fullName>
    </alternativeName>
</protein>
<dbReference type="InterPro" id="IPR006168">
    <property type="entry name" value="G3P_DH_NAD-dep"/>
</dbReference>
<comment type="caution">
    <text evidence="7">Lacks conserved residue(s) required for the propagation of feature annotation.</text>
</comment>
<feature type="binding site" evidence="7">
    <location>
        <position position="290"/>
    </location>
    <ligand>
        <name>NADPH</name>
        <dbReference type="ChEBI" id="CHEBI:57783"/>
    </ligand>
</feature>
<comment type="pathway">
    <text evidence="7">Membrane lipid metabolism; glycerophospholipid metabolism.</text>
</comment>
<feature type="binding site" evidence="7">
    <location>
        <position position="265"/>
    </location>
    <ligand>
        <name>sn-glycerol 3-phosphate</name>
        <dbReference type="ChEBI" id="CHEBI:57597"/>
    </ligand>
</feature>
<name>A0A953HK63_9BACT</name>
<dbReference type="AlphaFoldDB" id="A0A953HK63"/>
<feature type="binding site" evidence="7">
    <location>
        <position position="32"/>
    </location>
    <ligand>
        <name>NADPH</name>
        <dbReference type="ChEBI" id="CHEBI:57783"/>
    </ligand>
</feature>
<evidence type="ECO:0000259" key="13">
    <source>
        <dbReference type="Pfam" id="PF01210"/>
    </source>
</evidence>
<keyword evidence="7 10" id="KW-0520">NAD</keyword>
<evidence type="ECO:0000313" key="15">
    <source>
        <dbReference type="EMBL" id="MBY5957384.1"/>
    </source>
</evidence>
<dbReference type="InterPro" id="IPR036291">
    <property type="entry name" value="NAD(P)-bd_dom_sf"/>
</dbReference>
<evidence type="ECO:0000256" key="11">
    <source>
        <dbReference type="RuleBase" id="RU000437"/>
    </source>
</evidence>
<feature type="binding site" evidence="10">
    <location>
        <begin position="9"/>
        <end position="14"/>
    </location>
    <ligand>
        <name>NAD(+)</name>
        <dbReference type="ChEBI" id="CHEBI:57540"/>
    </ligand>
</feature>
<evidence type="ECO:0000256" key="9">
    <source>
        <dbReference type="PIRSR" id="PIRSR000114-2"/>
    </source>
</evidence>
<keyword evidence="4 7" id="KW-0443">Lipid metabolism</keyword>
<feature type="active site" description="Proton acceptor" evidence="7 8">
    <location>
        <position position="200"/>
    </location>
</feature>
<dbReference type="Gene3D" id="3.40.50.720">
    <property type="entry name" value="NAD(P)-binding Rossmann-like Domain"/>
    <property type="match status" value="1"/>
</dbReference>
<feature type="binding site" evidence="7">
    <location>
        <position position="264"/>
    </location>
    <ligand>
        <name>NADPH</name>
        <dbReference type="ChEBI" id="CHEBI:57783"/>
    </ligand>
</feature>
<dbReference type="InterPro" id="IPR013328">
    <property type="entry name" value="6PGD_dom2"/>
</dbReference>
<gene>
    <name evidence="7" type="primary">gpsA</name>
    <name evidence="15" type="ORF">KUV50_04495</name>
</gene>
<feature type="binding site" evidence="9">
    <location>
        <begin position="264"/>
        <end position="265"/>
    </location>
    <ligand>
        <name>substrate</name>
    </ligand>
</feature>
<dbReference type="GO" id="GO:0005975">
    <property type="term" value="P:carbohydrate metabolic process"/>
    <property type="evidence" value="ECO:0007669"/>
    <property type="project" value="InterPro"/>
</dbReference>
<evidence type="ECO:0000256" key="8">
    <source>
        <dbReference type="PIRSR" id="PIRSR000114-1"/>
    </source>
</evidence>
<proteinExistence type="inferred from homology"/>